<name>A0A081RJT9_SPHCR</name>
<organism evidence="1 2">
    <name type="scientific">Sphingobium chlorophenolicum</name>
    <dbReference type="NCBI Taxonomy" id="46429"/>
    <lineage>
        <taxon>Bacteria</taxon>
        <taxon>Pseudomonadati</taxon>
        <taxon>Pseudomonadota</taxon>
        <taxon>Alphaproteobacteria</taxon>
        <taxon>Sphingomonadales</taxon>
        <taxon>Sphingomonadaceae</taxon>
        <taxon>Sphingobium</taxon>
    </lineage>
</organism>
<evidence type="ECO:0000313" key="1">
    <source>
        <dbReference type="EMBL" id="KEQ55462.1"/>
    </source>
</evidence>
<protein>
    <submittedName>
        <fullName evidence="1">Uncharacterized protein</fullName>
    </submittedName>
</protein>
<reference evidence="1 2" key="1">
    <citation type="submission" date="2014-02" db="EMBL/GenBank/DDBJ databases">
        <title>Whole genome sequence of Sphingobium chlorophenolicum NBRC 16172.</title>
        <authorList>
            <person name="Gan H.M."/>
            <person name="Gan H.Y."/>
            <person name="Chew T.H."/>
            <person name="Savka M.A."/>
        </authorList>
    </citation>
    <scope>NUCLEOTIDE SEQUENCE [LARGE SCALE GENOMIC DNA]</scope>
    <source>
        <strain evidence="1 2">NBRC 16172</strain>
    </source>
</reference>
<comment type="caution">
    <text evidence="1">The sequence shown here is derived from an EMBL/GenBank/DDBJ whole genome shotgun (WGS) entry which is preliminary data.</text>
</comment>
<dbReference type="AlphaFoldDB" id="A0A081RJT9"/>
<gene>
    <name evidence="1" type="ORF">BV95_00100</name>
</gene>
<dbReference type="EMBL" id="JFHR01000001">
    <property type="protein sequence ID" value="KEQ55462.1"/>
    <property type="molecule type" value="Genomic_DNA"/>
</dbReference>
<dbReference type="PATRIC" id="fig|46429.4.peg.101"/>
<dbReference type="Proteomes" id="UP000028411">
    <property type="component" value="Unassembled WGS sequence"/>
</dbReference>
<sequence length="32" mass="3436">MTASQRAPFSMGICSHDGHFRDDGVIAWTGIA</sequence>
<evidence type="ECO:0000313" key="2">
    <source>
        <dbReference type="Proteomes" id="UP000028411"/>
    </source>
</evidence>
<proteinExistence type="predicted"/>
<accession>A0A081RJT9</accession>